<dbReference type="SMART" id="SM00028">
    <property type="entry name" value="TPR"/>
    <property type="match status" value="4"/>
</dbReference>
<dbReference type="GO" id="GO:0005524">
    <property type="term" value="F:ATP binding"/>
    <property type="evidence" value="ECO:0007669"/>
    <property type="project" value="UniProtKB-KW"/>
</dbReference>
<evidence type="ECO:0000256" key="3">
    <source>
        <dbReference type="ARBA" id="ARBA00022553"/>
    </source>
</evidence>
<dbReference type="GO" id="GO:0046983">
    <property type="term" value="F:protein dimerization activity"/>
    <property type="evidence" value="ECO:0007669"/>
    <property type="project" value="InterPro"/>
</dbReference>
<dbReference type="CDD" id="cd16917">
    <property type="entry name" value="HATPase_UhpB-NarQ-NarX-like"/>
    <property type="match status" value="1"/>
</dbReference>
<gene>
    <name evidence="13" type="ORF">H9Y05_06565</name>
</gene>
<dbReference type="GO" id="GO:0000155">
    <property type="term" value="F:phosphorelay sensor kinase activity"/>
    <property type="evidence" value="ECO:0007669"/>
    <property type="project" value="InterPro"/>
</dbReference>
<dbReference type="Gene3D" id="3.30.565.10">
    <property type="entry name" value="Histidine kinase-like ATPase, C-terminal domain"/>
    <property type="match status" value="1"/>
</dbReference>
<dbReference type="Pfam" id="PF02518">
    <property type="entry name" value="HATPase_c"/>
    <property type="match status" value="1"/>
</dbReference>
<keyword evidence="5" id="KW-0547">Nucleotide-binding</keyword>
<dbReference type="Gene3D" id="1.20.5.1930">
    <property type="match status" value="1"/>
</dbReference>
<evidence type="ECO:0000256" key="7">
    <source>
        <dbReference type="ARBA" id="ARBA00022840"/>
    </source>
</evidence>
<keyword evidence="10" id="KW-0472">Membrane</keyword>
<dbReference type="EC" id="2.7.13.3" evidence="2"/>
<dbReference type="EMBL" id="JACVEL010000003">
    <property type="protein sequence ID" value="MBC9812139.1"/>
    <property type="molecule type" value="Genomic_DNA"/>
</dbReference>
<feature type="transmembrane region" description="Helical" evidence="10">
    <location>
        <begin position="370"/>
        <end position="391"/>
    </location>
</feature>
<dbReference type="InterPro" id="IPR050482">
    <property type="entry name" value="Sensor_HK_TwoCompSys"/>
</dbReference>
<feature type="domain" description="Histidine kinase/HSP90-like ATPase" evidence="11">
    <location>
        <begin position="521"/>
        <end position="606"/>
    </location>
</feature>
<keyword evidence="8" id="KW-0902">Two-component regulatory system</keyword>
<keyword evidence="6" id="KW-0418">Kinase</keyword>
<keyword evidence="10" id="KW-1133">Transmembrane helix</keyword>
<dbReference type="Gene3D" id="1.25.40.10">
    <property type="entry name" value="Tetratricopeptide repeat domain"/>
    <property type="match status" value="2"/>
</dbReference>
<dbReference type="SUPFAM" id="SSF48452">
    <property type="entry name" value="TPR-like"/>
    <property type="match status" value="2"/>
</dbReference>
<name>A0A8J6P5E6_9FLAO</name>
<evidence type="ECO:0000256" key="6">
    <source>
        <dbReference type="ARBA" id="ARBA00022777"/>
    </source>
</evidence>
<dbReference type="InterPro" id="IPR036890">
    <property type="entry name" value="HATPase_C_sf"/>
</dbReference>
<evidence type="ECO:0000313" key="14">
    <source>
        <dbReference type="Proteomes" id="UP000652681"/>
    </source>
</evidence>
<keyword evidence="7" id="KW-0067">ATP-binding</keyword>
<dbReference type="GO" id="GO:0016020">
    <property type="term" value="C:membrane"/>
    <property type="evidence" value="ECO:0007669"/>
    <property type="project" value="InterPro"/>
</dbReference>
<keyword evidence="14" id="KW-1185">Reference proteome</keyword>
<dbReference type="Proteomes" id="UP000652681">
    <property type="component" value="Unassembled WGS sequence"/>
</dbReference>
<proteinExistence type="predicted"/>
<dbReference type="InterPro" id="IPR019734">
    <property type="entry name" value="TPR_rpt"/>
</dbReference>
<dbReference type="AlphaFoldDB" id="A0A8J6P5E6"/>
<evidence type="ECO:0000256" key="10">
    <source>
        <dbReference type="SAM" id="Phobius"/>
    </source>
</evidence>
<evidence type="ECO:0000256" key="8">
    <source>
        <dbReference type="ARBA" id="ARBA00023012"/>
    </source>
</evidence>
<dbReference type="InterPro" id="IPR011712">
    <property type="entry name" value="Sig_transdc_His_kin_sub3_dim/P"/>
</dbReference>
<feature type="coiled-coil region" evidence="9">
    <location>
        <begin position="443"/>
        <end position="473"/>
    </location>
</feature>
<keyword evidence="4" id="KW-0808">Transferase</keyword>
<organism evidence="13 14">
    <name type="scientific">Taishania pollutisoli</name>
    <dbReference type="NCBI Taxonomy" id="2766479"/>
    <lineage>
        <taxon>Bacteria</taxon>
        <taxon>Pseudomonadati</taxon>
        <taxon>Bacteroidota</taxon>
        <taxon>Flavobacteriia</taxon>
        <taxon>Flavobacteriales</taxon>
        <taxon>Crocinitomicaceae</taxon>
        <taxon>Taishania</taxon>
    </lineage>
</organism>
<keyword evidence="3" id="KW-0597">Phosphoprotein</keyword>
<comment type="catalytic activity">
    <reaction evidence="1">
        <text>ATP + protein L-histidine = ADP + protein N-phospho-L-histidine.</text>
        <dbReference type="EC" id="2.7.13.3"/>
    </reaction>
</comment>
<evidence type="ECO:0000313" key="13">
    <source>
        <dbReference type="EMBL" id="MBC9812139.1"/>
    </source>
</evidence>
<evidence type="ECO:0000259" key="11">
    <source>
        <dbReference type="Pfam" id="PF02518"/>
    </source>
</evidence>
<keyword evidence="9" id="KW-0175">Coiled coil</keyword>
<dbReference type="InterPro" id="IPR003594">
    <property type="entry name" value="HATPase_dom"/>
</dbReference>
<evidence type="ECO:0000259" key="12">
    <source>
        <dbReference type="Pfam" id="PF07730"/>
    </source>
</evidence>
<evidence type="ECO:0000256" key="1">
    <source>
        <dbReference type="ARBA" id="ARBA00000085"/>
    </source>
</evidence>
<dbReference type="PANTHER" id="PTHR24421:SF10">
    <property type="entry name" value="NITRATE_NITRITE SENSOR PROTEIN NARQ"/>
    <property type="match status" value="1"/>
</dbReference>
<evidence type="ECO:0000256" key="5">
    <source>
        <dbReference type="ARBA" id="ARBA00022741"/>
    </source>
</evidence>
<dbReference type="PANTHER" id="PTHR24421">
    <property type="entry name" value="NITRATE/NITRITE SENSOR PROTEIN NARX-RELATED"/>
    <property type="match status" value="1"/>
</dbReference>
<dbReference type="InterPro" id="IPR011990">
    <property type="entry name" value="TPR-like_helical_dom_sf"/>
</dbReference>
<feature type="domain" description="Signal transduction histidine kinase subgroup 3 dimerisation and phosphoacceptor" evidence="12">
    <location>
        <begin position="421"/>
        <end position="468"/>
    </location>
</feature>
<reference evidence="13" key="1">
    <citation type="submission" date="2020-09" db="EMBL/GenBank/DDBJ databases">
        <title>Taishania pollutisoli gen. nov., sp. nov., Isolated from Tetrabromobisphenol A-Contaminated Soil.</title>
        <authorList>
            <person name="Chen Q."/>
        </authorList>
    </citation>
    <scope>NUCLEOTIDE SEQUENCE</scope>
    <source>
        <strain evidence="13">CZZ-1</strain>
    </source>
</reference>
<comment type="caution">
    <text evidence="13">The sequence shown here is derived from an EMBL/GenBank/DDBJ whole genome shotgun (WGS) entry which is preliminary data.</text>
</comment>
<evidence type="ECO:0000256" key="2">
    <source>
        <dbReference type="ARBA" id="ARBA00012438"/>
    </source>
</evidence>
<dbReference type="RefSeq" id="WP_216713826.1">
    <property type="nucleotide sequence ID" value="NZ_JACVEL010000003.1"/>
</dbReference>
<evidence type="ECO:0000256" key="9">
    <source>
        <dbReference type="SAM" id="Coils"/>
    </source>
</evidence>
<accession>A0A8J6P5E6</accession>
<evidence type="ECO:0000256" key="4">
    <source>
        <dbReference type="ARBA" id="ARBA00022679"/>
    </source>
</evidence>
<protein>
    <recommendedName>
        <fullName evidence="2">histidine kinase</fullName>
        <ecNumber evidence="2">2.7.13.3</ecNumber>
    </recommendedName>
</protein>
<keyword evidence="10" id="KW-0812">Transmembrane</keyword>
<dbReference type="Pfam" id="PF07730">
    <property type="entry name" value="HisKA_3"/>
    <property type="match status" value="1"/>
</dbReference>
<sequence>MPANRYHILLLFLLSGTCMFSQSDSLKTAQLLDSALMYADKSSYYLDKVEQIEQKNKQKLPTLSAIWVLRAKYELRRGNPDEASKWVAAGKIKFKEHPQLQSYFYSLEGSIYAVRKEFDQAINSYRTALRKYDAYGMKRDAAYVKNNIANIFFNLNDFESAYGYAKASFEEVYRLNDTVYYPQIAAILAISEAKTNQLDSAEKHAELAISDGTKYRVPLAVIIGKYALGDIHSQKKEWEKARNYYAEVVTRSEQLRLVQYEIYGRIGLLSCNVALQLFDSAIEEGEQVLELNDRLNMHFADYTVYQQLSEAYNAVGKNEKAFLYLRKANVMYREYSSVENKKIIQELLARYEAEKREKDLSQKELELSRAIIWILVLAFILALLIVGILWLRKRTSNRLKTIQLESERNQLRAFVEGEERERERLAADIHDGIAGTLTGLSLQMQQLKSLEELETVIQNLQAARNEVRLISKNILPFNLKEEGWKTSFQRFIETVQSPVFTVFFIADFNESQLNNQRGIVVYRILQELIQNTLKHANASECELMMTEEDNRIYIQYSDNGKGTTQAELEKGNGWQSICTRLAAIEGTIAFPENPLGGFKIDLSLPKFKIVL</sequence>
<dbReference type="SUPFAM" id="SSF55874">
    <property type="entry name" value="ATPase domain of HSP90 chaperone/DNA topoisomerase II/histidine kinase"/>
    <property type="match status" value="1"/>
</dbReference>